<dbReference type="EMBL" id="ABCS01000131">
    <property type="protein sequence ID" value="EDM74420.1"/>
    <property type="molecule type" value="Genomic_DNA"/>
</dbReference>
<dbReference type="eggNOG" id="COG3695">
    <property type="taxonomic scope" value="Bacteria"/>
</dbReference>
<feature type="domain" description="Methylated-DNA-[protein]-cysteine S-methyltransferase DNA binding" evidence="2">
    <location>
        <begin position="9"/>
        <end position="87"/>
    </location>
</feature>
<dbReference type="GO" id="GO:0008168">
    <property type="term" value="F:methyltransferase activity"/>
    <property type="evidence" value="ECO:0007669"/>
    <property type="project" value="UniProtKB-KW"/>
</dbReference>
<organism evidence="3 4">
    <name type="scientific">Plesiocystis pacifica SIR-1</name>
    <dbReference type="NCBI Taxonomy" id="391625"/>
    <lineage>
        <taxon>Bacteria</taxon>
        <taxon>Pseudomonadati</taxon>
        <taxon>Myxococcota</taxon>
        <taxon>Polyangia</taxon>
        <taxon>Nannocystales</taxon>
        <taxon>Nannocystaceae</taxon>
        <taxon>Plesiocystis</taxon>
    </lineage>
</organism>
<accession>A6GI76</accession>
<comment type="caution">
    <text evidence="3">The sequence shown here is derived from an EMBL/GenBank/DDBJ whole genome shotgun (WGS) entry which is preliminary data.</text>
</comment>
<dbReference type="CDD" id="cd06445">
    <property type="entry name" value="ATase"/>
    <property type="match status" value="1"/>
</dbReference>
<dbReference type="RefSeq" id="WP_006976412.1">
    <property type="nucleotide sequence ID" value="NZ_ABCS01000131.1"/>
</dbReference>
<evidence type="ECO:0000313" key="4">
    <source>
        <dbReference type="Proteomes" id="UP000005801"/>
    </source>
</evidence>
<keyword evidence="3" id="KW-0808">Transferase</keyword>
<dbReference type="PANTHER" id="PTHR42942">
    <property type="entry name" value="6-O-METHYLGUANINE DNA METHYLTRANSFERASE"/>
    <property type="match status" value="1"/>
</dbReference>
<dbReference type="InterPro" id="IPR052520">
    <property type="entry name" value="ATL_DNA_repair"/>
</dbReference>
<dbReference type="InterPro" id="IPR014048">
    <property type="entry name" value="MethylDNA_cys_MeTrfase_DNA-bd"/>
</dbReference>
<dbReference type="SUPFAM" id="SSF46767">
    <property type="entry name" value="Methylated DNA-protein cysteine methyltransferase, C-terminal domain"/>
    <property type="match status" value="1"/>
</dbReference>
<keyword evidence="1" id="KW-0227">DNA damage</keyword>
<reference evidence="3 4" key="1">
    <citation type="submission" date="2007-06" db="EMBL/GenBank/DDBJ databases">
        <authorList>
            <person name="Shimkets L."/>
            <person name="Ferriera S."/>
            <person name="Johnson J."/>
            <person name="Kravitz S."/>
            <person name="Beeson K."/>
            <person name="Sutton G."/>
            <person name="Rogers Y.-H."/>
            <person name="Friedman R."/>
            <person name="Frazier M."/>
            <person name="Venter J.C."/>
        </authorList>
    </citation>
    <scope>NUCLEOTIDE SEQUENCE [LARGE SCALE GENOMIC DNA]</scope>
    <source>
        <strain evidence="3 4">SIR-1</strain>
    </source>
</reference>
<evidence type="ECO:0000259" key="2">
    <source>
        <dbReference type="Pfam" id="PF01035"/>
    </source>
</evidence>
<sequence>MTLSPEHSHRRILAAVSTIPRGRVASYGQVAAMADLPGRARLVGRVLSLLAPGSKVPWQRVLNAQGKISLPDERGRRQRALLEAEGVEFRASGRVDLRRFGIGAE</sequence>
<dbReference type="Gene3D" id="1.10.10.10">
    <property type="entry name" value="Winged helix-like DNA-binding domain superfamily/Winged helix DNA-binding domain"/>
    <property type="match status" value="1"/>
</dbReference>
<dbReference type="OrthoDB" id="9132167at2"/>
<dbReference type="AlphaFoldDB" id="A6GI76"/>
<keyword evidence="4" id="KW-1185">Reference proteome</keyword>
<proteinExistence type="predicted"/>
<protein>
    <submittedName>
        <fullName evidence="3">Probable methyltransferase</fullName>
    </submittedName>
</protein>
<keyword evidence="3" id="KW-0489">Methyltransferase</keyword>
<dbReference type="Proteomes" id="UP000005801">
    <property type="component" value="Unassembled WGS sequence"/>
</dbReference>
<gene>
    <name evidence="3" type="ORF">PPSIR1_27803</name>
</gene>
<evidence type="ECO:0000313" key="3">
    <source>
        <dbReference type="EMBL" id="EDM74420.1"/>
    </source>
</evidence>
<dbReference type="PANTHER" id="PTHR42942:SF1">
    <property type="entry name" value="ALKYLTRANSFERASE-LIKE PROTEIN 1"/>
    <property type="match status" value="1"/>
</dbReference>
<dbReference type="InterPro" id="IPR036388">
    <property type="entry name" value="WH-like_DNA-bd_sf"/>
</dbReference>
<dbReference type="GO" id="GO:0032259">
    <property type="term" value="P:methylation"/>
    <property type="evidence" value="ECO:0007669"/>
    <property type="project" value="UniProtKB-KW"/>
</dbReference>
<name>A6GI76_9BACT</name>
<dbReference type="GO" id="GO:0006281">
    <property type="term" value="P:DNA repair"/>
    <property type="evidence" value="ECO:0007669"/>
    <property type="project" value="InterPro"/>
</dbReference>
<evidence type="ECO:0000256" key="1">
    <source>
        <dbReference type="ARBA" id="ARBA00022763"/>
    </source>
</evidence>
<dbReference type="InterPro" id="IPR036217">
    <property type="entry name" value="MethylDNA_cys_MeTrfase_DNAb"/>
</dbReference>
<dbReference type="Pfam" id="PF01035">
    <property type="entry name" value="DNA_binding_1"/>
    <property type="match status" value="1"/>
</dbReference>